<keyword evidence="2" id="KW-0472">Membrane</keyword>
<sequence length="148" mass="16907">MPRPPSRRNTSKQQTTRGKTKPARGGSRSKKKTRFPLKYWILPVIGLIGVTYGATWLIGHATGEQEQALHGAIAKRRATTRARVIERTRRKKGMSVHYHFTYKGILYENWQSDYDNTFRLRACYEVAFDSSNPVRSFLLADTEGACSE</sequence>
<dbReference type="EMBL" id="SJZI01000004">
    <property type="protein sequence ID" value="TCJ18627.1"/>
    <property type="molecule type" value="Genomic_DNA"/>
</dbReference>
<protein>
    <recommendedName>
        <fullName evidence="5">DUF3592 domain-containing protein</fullName>
    </recommendedName>
</protein>
<evidence type="ECO:0008006" key="5">
    <source>
        <dbReference type="Google" id="ProtNLM"/>
    </source>
</evidence>
<evidence type="ECO:0000313" key="3">
    <source>
        <dbReference type="EMBL" id="TCJ18627.1"/>
    </source>
</evidence>
<proteinExistence type="predicted"/>
<feature type="compositionally biased region" description="Basic residues" evidence="1">
    <location>
        <begin position="1"/>
        <end position="10"/>
    </location>
</feature>
<feature type="transmembrane region" description="Helical" evidence="2">
    <location>
        <begin position="37"/>
        <end position="58"/>
    </location>
</feature>
<feature type="compositionally biased region" description="Basic residues" evidence="1">
    <location>
        <begin position="18"/>
        <end position="31"/>
    </location>
</feature>
<reference evidence="3 4" key="1">
    <citation type="submission" date="2019-03" db="EMBL/GenBank/DDBJ databases">
        <authorList>
            <person name="Kim M.K.M."/>
        </authorList>
    </citation>
    <scope>NUCLEOTIDE SEQUENCE [LARGE SCALE GENOMIC DNA]</scope>
    <source>
        <strain evidence="3 4">17J68-12</strain>
    </source>
</reference>
<gene>
    <name evidence="3" type="ORF">EPD60_03760</name>
</gene>
<name>A0A4R1BMQ6_9BACT</name>
<keyword evidence="4" id="KW-1185">Reference proteome</keyword>
<keyword evidence="2" id="KW-1133">Transmembrane helix</keyword>
<organism evidence="3 4">
    <name type="scientific">Flaviaesturariibacter flavus</name>
    <dbReference type="NCBI Taxonomy" id="2502780"/>
    <lineage>
        <taxon>Bacteria</taxon>
        <taxon>Pseudomonadati</taxon>
        <taxon>Bacteroidota</taxon>
        <taxon>Chitinophagia</taxon>
        <taxon>Chitinophagales</taxon>
        <taxon>Chitinophagaceae</taxon>
        <taxon>Flaviaestuariibacter</taxon>
    </lineage>
</organism>
<evidence type="ECO:0000256" key="2">
    <source>
        <dbReference type="SAM" id="Phobius"/>
    </source>
</evidence>
<accession>A0A4R1BMQ6</accession>
<feature type="region of interest" description="Disordered" evidence="1">
    <location>
        <begin position="1"/>
        <end position="31"/>
    </location>
</feature>
<evidence type="ECO:0000313" key="4">
    <source>
        <dbReference type="Proteomes" id="UP000295334"/>
    </source>
</evidence>
<dbReference type="RefSeq" id="WP_131446999.1">
    <property type="nucleotide sequence ID" value="NZ_SJZI01000004.1"/>
</dbReference>
<evidence type="ECO:0000256" key="1">
    <source>
        <dbReference type="SAM" id="MobiDB-lite"/>
    </source>
</evidence>
<comment type="caution">
    <text evidence="3">The sequence shown here is derived from an EMBL/GenBank/DDBJ whole genome shotgun (WGS) entry which is preliminary data.</text>
</comment>
<dbReference type="OrthoDB" id="9941860at2"/>
<dbReference type="Proteomes" id="UP000295334">
    <property type="component" value="Unassembled WGS sequence"/>
</dbReference>
<keyword evidence="2" id="KW-0812">Transmembrane</keyword>
<dbReference type="AlphaFoldDB" id="A0A4R1BMQ6"/>